<accession>A0ABN8D1C8</accession>
<evidence type="ECO:0000313" key="2">
    <source>
        <dbReference type="Proteomes" id="UP001158986"/>
    </source>
</evidence>
<dbReference type="EMBL" id="CAKLCB010000273">
    <property type="protein sequence ID" value="CAH0518922.1"/>
    <property type="molecule type" value="Genomic_DNA"/>
</dbReference>
<reference evidence="1 2" key="1">
    <citation type="submission" date="2021-11" db="EMBL/GenBank/DDBJ databases">
        <authorList>
            <person name="Islam A."/>
            <person name="Islam S."/>
            <person name="Flora M.S."/>
            <person name="Rahman M."/>
            <person name="Ziaur R.M."/>
            <person name="Epstein J.H."/>
            <person name="Hassan M."/>
            <person name="Klassen M."/>
            <person name="Woodard K."/>
            <person name="Webb A."/>
            <person name="Webby R.J."/>
            <person name="El Zowalaty M.E."/>
        </authorList>
    </citation>
    <scope>NUCLEOTIDE SEQUENCE [LARGE SCALE GENOMIC DNA]</scope>
    <source>
        <strain evidence="1">Pbs1</strain>
    </source>
</reference>
<name>A0ABN8D1C8_9STRA</name>
<protein>
    <submittedName>
        <fullName evidence="1">Uncharacterized protein</fullName>
    </submittedName>
</protein>
<gene>
    <name evidence="1" type="ORF">PBS001_LOCUS5472</name>
</gene>
<proteinExistence type="predicted"/>
<evidence type="ECO:0000313" key="1">
    <source>
        <dbReference type="EMBL" id="CAH0518922.1"/>
    </source>
</evidence>
<sequence>MRCQLYRSTVLSRKNNKLHATNKVSETTLLMAFCTRIIQSTPLSQGSDETCGMNLLVSYVANDGNLELLDKSCVDKMPAFNLTLSLEDQYSFMSTEDAYDGVYNESLAA</sequence>
<comment type="caution">
    <text evidence="1">The sequence shown here is derived from an EMBL/GenBank/DDBJ whole genome shotgun (WGS) entry which is preliminary data.</text>
</comment>
<dbReference type="Proteomes" id="UP001158986">
    <property type="component" value="Unassembled WGS sequence"/>
</dbReference>
<keyword evidence="2" id="KW-1185">Reference proteome</keyword>
<organism evidence="1 2">
    <name type="scientific">Peronospora belbahrii</name>
    <dbReference type="NCBI Taxonomy" id="622444"/>
    <lineage>
        <taxon>Eukaryota</taxon>
        <taxon>Sar</taxon>
        <taxon>Stramenopiles</taxon>
        <taxon>Oomycota</taxon>
        <taxon>Peronosporomycetes</taxon>
        <taxon>Peronosporales</taxon>
        <taxon>Peronosporaceae</taxon>
        <taxon>Peronospora</taxon>
    </lineage>
</organism>